<feature type="region of interest" description="Disordered" evidence="1">
    <location>
        <begin position="32"/>
        <end position="85"/>
    </location>
</feature>
<dbReference type="Proteomes" id="UP000682733">
    <property type="component" value="Unassembled WGS sequence"/>
</dbReference>
<dbReference type="EMBL" id="CAJNOK010007764">
    <property type="protein sequence ID" value="CAF1043864.1"/>
    <property type="molecule type" value="Genomic_DNA"/>
</dbReference>
<gene>
    <name evidence="2" type="ORF">OVA965_LOCUS16623</name>
    <name evidence="3" type="ORF">TMI583_LOCUS16635</name>
</gene>
<proteinExistence type="predicted"/>
<protein>
    <submittedName>
        <fullName evidence="2">Uncharacterized protein</fullName>
    </submittedName>
</protein>
<sequence length="354" mass="40429">MKTKPITRDARYKNKIRVKRILSKTFDRDFKRKKALQQRKWRSTRQQKQAASSSSLPDLPTTEAKSVLRKKEGKKRRRAKARKVKQELQALRDTVQRLAKENKNLRAGRCETPPPQLPTALFLDNVSPSAKRRATNRLRDTKDDLARGSQSALRAFYFEQHVALHTGYVWLKDGSFSFGCLSDDTNHMAEAAWAGIRCVLNELLDKKVIFTINLISDSPISQYRNKTMFFLMKKFAVEHKIEMKWIFLESGHGKGIADAIGGTLKRKFDDAINFQPDESFSSASDLLHAVEHSADKIKLYLYEKSDVEEVKKSLPKLETIKGTASFHEVMATSDGKLYGKDLSSDTAKLLKTKF</sequence>
<comment type="caution">
    <text evidence="2">The sequence shown here is derived from an EMBL/GenBank/DDBJ whole genome shotgun (WGS) entry which is preliminary data.</text>
</comment>
<evidence type="ECO:0000313" key="2">
    <source>
        <dbReference type="EMBL" id="CAF1043864.1"/>
    </source>
</evidence>
<dbReference type="PANTHER" id="PTHR46601:SF1">
    <property type="entry name" value="ADF-H DOMAIN-CONTAINING PROTEIN"/>
    <property type="match status" value="1"/>
</dbReference>
<evidence type="ECO:0000313" key="4">
    <source>
        <dbReference type="Proteomes" id="UP000677228"/>
    </source>
</evidence>
<name>A0A8S2E168_9BILA</name>
<dbReference type="PANTHER" id="PTHR46601">
    <property type="entry name" value="ULP_PROTEASE DOMAIN-CONTAINING PROTEIN"/>
    <property type="match status" value="1"/>
</dbReference>
<feature type="compositionally biased region" description="Polar residues" evidence="1">
    <location>
        <begin position="46"/>
        <end position="56"/>
    </location>
</feature>
<dbReference type="Proteomes" id="UP000677228">
    <property type="component" value="Unassembled WGS sequence"/>
</dbReference>
<dbReference type="EMBL" id="CAJOBA010007777">
    <property type="protein sequence ID" value="CAF3812058.1"/>
    <property type="molecule type" value="Genomic_DNA"/>
</dbReference>
<evidence type="ECO:0000313" key="3">
    <source>
        <dbReference type="EMBL" id="CAF3812058.1"/>
    </source>
</evidence>
<reference evidence="2" key="1">
    <citation type="submission" date="2021-02" db="EMBL/GenBank/DDBJ databases">
        <authorList>
            <person name="Nowell W R."/>
        </authorList>
    </citation>
    <scope>NUCLEOTIDE SEQUENCE</scope>
</reference>
<evidence type="ECO:0000256" key="1">
    <source>
        <dbReference type="SAM" id="MobiDB-lite"/>
    </source>
</evidence>
<dbReference type="AlphaFoldDB" id="A0A8S2E168"/>
<organism evidence="2 4">
    <name type="scientific">Didymodactylos carnosus</name>
    <dbReference type="NCBI Taxonomy" id="1234261"/>
    <lineage>
        <taxon>Eukaryota</taxon>
        <taxon>Metazoa</taxon>
        <taxon>Spiralia</taxon>
        <taxon>Gnathifera</taxon>
        <taxon>Rotifera</taxon>
        <taxon>Eurotatoria</taxon>
        <taxon>Bdelloidea</taxon>
        <taxon>Philodinida</taxon>
        <taxon>Philodinidae</taxon>
        <taxon>Didymodactylos</taxon>
    </lineage>
</organism>
<accession>A0A8S2E168</accession>
<feature type="compositionally biased region" description="Basic residues" evidence="1">
    <location>
        <begin position="67"/>
        <end position="83"/>
    </location>
</feature>
<feature type="compositionally biased region" description="Basic residues" evidence="1">
    <location>
        <begin position="32"/>
        <end position="45"/>
    </location>
</feature>